<sequence length="198" mass="21486">MRTSSSSKAMTGRTRPAKNGRKAFKGMAPDGYAIRMMEPGEVAALHGIARSDDEPESFSPSSPASRIADLGAFTRFLLANEVFVLVDKAAGETAGFAVASPQDDLYWMSCLHLAPAYRHERLAAALLKSVSERAGWFFYRAIGLSVDGAAARAAGFFGARGFVTIPPTDCPRWLDEKRRASAPDPGKADMQRIMLKWL</sequence>
<proteinExistence type="predicted"/>
<dbReference type="PROSITE" id="PS51186">
    <property type="entry name" value="GNAT"/>
    <property type="match status" value="1"/>
</dbReference>
<dbReference type="GO" id="GO:0016747">
    <property type="term" value="F:acyltransferase activity, transferring groups other than amino-acyl groups"/>
    <property type="evidence" value="ECO:0007669"/>
    <property type="project" value="InterPro"/>
</dbReference>
<evidence type="ECO:0000313" key="3">
    <source>
        <dbReference type="EMBL" id="RFC63138.1"/>
    </source>
</evidence>
<keyword evidence="3" id="KW-0808">Transferase</keyword>
<comment type="caution">
    <text evidence="3">The sequence shown here is derived from an EMBL/GenBank/DDBJ whole genome shotgun (WGS) entry which is preliminary data.</text>
</comment>
<dbReference type="Gene3D" id="3.40.630.30">
    <property type="match status" value="1"/>
</dbReference>
<dbReference type="Pfam" id="PF00583">
    <property type="entry name" value="Acetyltransf_1"/>
    <property type="match status" value="1"/>
</dbReference>
<organism evidence="3 4">
    <name type="scientific">Fulvimarina endophytica</name>
    <dbReference type="NCBI Taxonomy" id="2293836"/>
    <lineage>
        <taxon>Bacteria</taxon>
        <taxon>Pseudomonadati</taxon>
        <taxon>Pseudomonadota</taxon>
        <taxon>Alphaproteobacteria</taxon>
        <taxon>Hyphomicrobiales</taxon>
        <taxon>Aurantimonadaceae</taxon>
        <taxon>Fulvimarina</taxon>
    </lineage>
</organism>
<dbReference type="CDD" id="cd04301">
    <property type="entry name" value="NAT_SF"/>
    <property type="match status" value="1"/>
</dbReference>
<dbReference type="EMBL" id="QURL01000005">
    <property type="protein sequence ID" value="RFC63138.1"/>
    <property type="molecule type" value="Genomic_DNA"/>
</dbReference>
<evidence type="ECO:0000256" key="1">
    <source>
        <dbReference type="SAM" id="MobiDB-lite"/>
    </source>
</evidence>
<dbReference type="InterPro" id="IPR000182">
    <property type="entry name" value="GNAT_dom"/>
</dbReference>
<feature type="domain" description="N-acetyltransferase" evidence="2">
    <location>
        <begin position="32"/>
        <end position="180"/>
    </location>
</feature>
<evidence type="ECO:0000313" key="4">
    <source>
        <dbReference type="Proteomes" id="UP000264310"/>
    </source>
</evidence>
<dbReference type="SUPFAM" id="SSF55729">
    <property type="entry name" value="Acyl-CoA N-acyltransferases (Nat)"/>
    <property type="match status" value="1"/>
</dbReference>
<feature type="region of interest" description="Disordered" evidence="1">
    <location>
        <begin position="1"/>
        <end position="25"/>
    </location>
</feature>
<accession>A0A371X1M5</accession>
<dbReference type="AlphaFoldDB" id="A0A371X1M5"/>
<name>A0A371X1M5_9HYPH</name>
<dbReference type="Proteomes" id="UP000264310">
    <property type="component" value="Unassembled WGS sequence"/>
</dbReference>
<evidence type="ECO:0000259" key="2">
    <source>
        <dbReference type="PROSITE" id="PS51186"/>
    </source>
</evidence>
<gene>
    <name evidence="3" type="ORF">DYI37_14530</name>
</gene>
<reference evidence="3 4" key="1">
    <citation type="submission" date="2018-08" db="EMBL/GenBank/DDBJ databases">
        <title>Fulvimarina sp. 85, whole genome shotgun sequence.</title>
        <authorList>
            <person name="Tuo L."/>
        </authorList>
    </citation>
    <scope>NUCLEOTIDE SEQUENCE [LARGE SCALE GENOMIC DNA]</scope>
    <source>
        <strain evidence="3 4">85</strain>
    </source>
</reference>
<dbReference type="InterPro" id="IPR016181">
    <property type="entry name" value="Acyl_CoA_acyltransferase"/>
</dbReference>
<keyword evidence="4" id="KW-1185">Reference proteome</keyword>
<feature type="compositionally biased region" description="Basic residues" evidence="1">
    <location>
        <begin position="15"/>
        <end position="24"/>
    </location>
</feature>
<protein>
    <submittedName>
        <fullName evidence="3">GNAT family N-acetyltransferase</fullName>
    </submittedName>
</protein>